<feature type="transmembrane region" description="Helical" evidence="9">
    <location>
        <begin position="213"/>
        <end position="231"/>
    </location>
</feature>
<dbReference type="GO" id="GO:0046872">
    <property type="term" value="F:metal ion binding"/>
    <property type="evidence" value="ECO:0007669"/>
    <property type="project" value="UniProtKB-KW"/>
</dbReference>
<feature type="domain" description="Cytochrome c" evidence="11">
    <location>
        <begin position="36"/>
        <end position="203"/>
    </location>
</feature>
<dbReference type="PRINTS" id="PR00603">
    <property type="entry name" value="CYTOCHROMEC1"/>
</dbReference>
<feature type="binding site" description="covalent" evidence="8">
    <location>
        <position position="49"/>
    </location>
    <ligand>
        <name>heme c</name>
        <dbReference type="ChEBI" id="CHEBI:61717"/>
    </ligand>
</feature>
<keyword evidence="4 8" id="KW-0479">Metal-binding</keyword>
<feature type="binding site" description="covalent" evidence="8">
    <location>
        <position position="53"/>
    </location>
    <ligand>
        <name>heme c</name>
        <dbReference type="ChEBI" id="CHEBI:61717"/>
    </ligand>
</feature>
<feature type="binding site" description="covalent" evidence="8">
    <location>
        <position position="52"/>
    </location>
    <ligand>
        <name>heme c</name>
        <dbReference type="ChEBI" id="CHEBI:61717"/>
    </ligand>
</feature>
<evidence type="ECO:0000256" key="10">
    <source>
        <dbReference type="SAM" id="SignalP"/>
    </source>
</evidence>
<organism evidence="12 13">
    <name type="scientific">Candidatus Methylobacter favarea</name>
    <dbReference type="NCBI Taxonomy" id="2707345"/>
    <lineage>
        <taxon>Bacteria</taxon>
        <taxon>Pseudomonadati</taxon>
        <taxon>Pseudomonadota</taxon>
        <taxon>Gammaproteobacteria</taxon>
        <taxon>Methylococcales</taxon>
        <taxon>Methylococcaceae</taxon>
        <taxon>Methylobacter</taxon>
    </lineage>
</organism>
<dbReference type="PANTHER" id="PTHR10266">
    <property type="entry name" value="CYTOCHROME C1"/>
    <property type="match status" value="1"/>
</dbReference>
<dbReference type="Pfam" id="PF02167">
    <property type="entry name" value="Cytochrom_C1"/>
    <property type="match status" value="1"/>
</dbReference>
<dbReference type="Proteomes" id="UP000494216">
    <property type="component" value="Unassembled WGS sequence"/>
</dbReference>
<protein>
    <submittedName>
        <fullName evidence="12">Cytochrome c1</fullName>
    </submittedName>
</protein>
<evidence type="ECO:0000313" key="12">
    <source>
        <dbReference type="EMBL" id="CAA9891876.1"/>
    </source>
</evidence>
<keyword evidence="3 9" id="KW-0812">Transmembrane</keyword>
<dbReference type="InterPro" id="IPR002326">
    <property type="entry name" value="Cyt_c1"/>
</dbReference>
<evidence type="ECO:0000256" key="4">
    <source>
        <dbReference type="ARBA" id="ARBA00022723"/>
    </source>
</evidence>
<accession>A0A8S0XTR1</accession>
<dbReference type="AlphaFoldDB" id="A0A8S0XTR1"/>
<feature type="chain" id="PRO_5035800138" evidence="10">
    <location>
        <begin position="20"/>
        <end position="246"/>
    </location>
</feature>
<evidence type="ECO:0000256" key="3">
    <source>
        <dbReference type="ARBA" id="ARBA00022692"/>
    </source>
</evidence>
<evidence type="ECO:0000256" key="9">
    <source>
        <dbReference type="SAM" id="Phobius"/>
    </source>
</evidence>
<evidence type="ECO:0000256" key="2">
    <source>
        <dbReference type="ARBA" id="ARBA00022617"/>
    </source>
</evidence>
<dbReference type="SUPFAM" id="SSF46626">
    <property type="entry name" value="Cytochrome c"/>
    <property type="match status" value="1"/>
</dbReference>
<dbReference type="GO" id="GO:0020037">
    <property type="term" value="F:heme binding"/>
    <property type="evidence" value="ECO:0007669"/>
    <property type="project" value="InterPro"/>
</dbReference>
<keyword evidence="10" id="KW-0732">Signal</keyword>
<reference evidence="12 13" key="1">
    <citation type="submission" date="2020-02" db="EMBL/GenBank/DDBJ databases">
        <authorList>
            <person name="Hogendoorn C."/>
        </authorList>
    </citation>
    <scope>NUCLEOTIDE SEQUENCE [LARGE SCALE GENOMIC DNA]</scope>
    <source>
        <strain evidence="12">METHB21</strain>
    </source>
</reference>
<dbReference type="RefSeq" id="WP_174626694.1">
    <property type="nucleotide sequence ID" value="NZ_CADCXN010000082.1"/>
</dbReference>
<evidence type="ECO:0000256" key="8">
    <source>
        <dbReference type="PIRSR" id="PIRSR602326-1"/>
    </source>
</evidence>
<evidence type="ECO:0000256" key="5">
    <source>
        <dbReference type="ARBA" id="ARBA00022989"/>
    </source>
</evidence>
<dbReference type="InterPro" id="IPR036909">
    <property type="entry name" value="Cyt_c-like_dom_sf"/>
</dbReference>
<keyword evidence="13" id="KW-1185">Reference proteome</keyword>
<keyword evidence="5 9" id="KW-1133">Transmembrane helix</keyword>
<keyword evidence="7 9" id="KW-0472">Membrane</keyword>
<sequence length="246" mass="28478">MKKIIPLFVLLALSSGIHASEGMELQQADIDLTDNASLQRGAKHFVTYCLGCHSIKHIRYLRIALDIGLDEKKMLKDIAPEGASIYDQMHTAMNAHDAERWFGIQPPDLSLIARSRSRDWIYSYLKGFYSDKTKQFGVNNTVFEAVSMPNPFWQLQGEQQPLYKTVDRQQVIDKLIIKQPGLLSGKEFDLLVNDLVNFLVYVGEPVQLERVHMGKYVLFYILMFLVLAYMLKKEYWQDVHSFQKRE</sequence>
<name>A0A8S0XTR1_9GAMM</name>
<dbReference type="InterPro" id="IPR009056">
    <property type="entry name" value="Cyt_c-like_dom"/>
</dbReference>
<evidence type="ECO:0000256" key="7">
    <source>
        <dbReference type="ARBA" id="ARBA00023136"/>
    </source>
</evidence>
<keyword evidence="6 8" id="KW-0408">Iron</keyword>
<evidence type="ECO:0000259" key="11">
    <source>
        <dbReference type="PROSITE" id="PS51007"/>
    </source>
</evidence>
<comment type="subcellular location">
    <subcellularLocation>
        <location evidence="1">Membrane</location>
    </subcellularLocation>
</comment>
<feature type="signal peptide" evidence="10">
    <location>
        <begin position="1"/>
        <end position="19"/>
    </location>
</feature>
<dbReference type="EMBL" id="CADCXN010000082">
    <property type="protein sequence ID" value="CAA9891876.1"/>
    <property type="molecule type" value="Genomic_DNA"/>
</dbReference>
<dbReference type="PROSITE" id="PS51007">
    <property type="entry name" value="CYTC"/>
    <property type="match status" value="1"/>
</dbReference>
<evidence type="ECO:0000313" key="13">
    <source>
        <dbReference type="Proteomes" id="UP000494216"/>
    </source>
</evidence>
<comment type="caution">
    <text evidence="12">The sequence shown here is derived from an EMBL/GenBank/DDBJ whole genome shotgun (WGS) entry which is preliminary data.</text>
</comment>
<evidence type="ECO:0000256" key="6">
    <source>
        <dbReference type="ARBA" id="ARBA00023004"/>
    </source>
</evidence>
<keyword evidence="2 8" id="KW-0349">Heme</keyword>
<dbReference type="Gene3D" id="1.10.760.10">
    <property type="entry name" value="Cytochrome c-like domain"/>
    <property type="match status" value="1"/>
</dbReference>
<gene>
    <name evidence="12" type="primary">petC</name>
    <name evidence="12" type="ORF">METHB2_510011</name>
</gene>
<dbReference type="GO" id="GO:0009055">
    <property type="term" value="F:electron transfer activity"/>
    <property type="evidence" value="ECO:0007669"/>
    <property type="project" value="InterPro"/>
</dbReference>
<comment type="cofactor">
    <cofactor evidence="8">
        <name>heme c</name>
        <dbReference type="ChEBI" id="CHEBI:61717"/>
    </cofactor>
    <text evidence="8">Binds 1 heme c group covalently per subunit.</text>
</comment>
<dbReference type="PANTHER" id="PTHR10266:SF3">
    <property type="entry name" value="CYTOCHROME C1, HEME PROTEIN, MITOCHONDRIAL"/>
    <property type="match status" value="1"/>
</dbReference>
<evidence type="ECO:0000256" key="1">
    <source>
        <dbReference type="ARBA" id="ARBA00004370"/>
    </source>
</evidence>
<proteinExistence type="predicted"/>
<dbReference type="GO" id="GO:0016020">
    <property type="term" value="C:membrane"/>
    <property type="evidence" value="ECO:0007669"/>
    <property type="project" value="UniProtKB-SubCell"/>
</dbReference>